<protein>
    <submittedName>
        <fullName evidence="2">Uncharacterized protein</fullName>
    </submittedName>
</protein>
<evidence type="ECO:0000256" key="1">
    <source>
        <dbReference type="SAM" id="SignalP"/>
    </source>
</evidence>
<name>A0A2N5V5G4_9BASI</name>
<proteinExistence type="predicted"/>
<accession>A0A2N5V5G4</accession>
<organism evidence="2 3">
    <name type="scientific">Puccinia coronata f. sp. avenae</name>
    <dbReference type="NCBI Taxonomy" id="200324"/>
    <lineage>
        <taxon>Eukaryota</taxon>
        <taxon>Fungi</taxon>
        <taxon>Dikarya</taxon>
        <taxon>Basidiomycota</taxon>
        <taxon>Pucciniomycotina</taxon>
        <taxon>Pucciniomycetes</taxon>
        <taxon>Pucciniales</taxon>
        <taxon>Pucciniaceae</taxon>
        <taxon>Puccinia</taxon>
    </lineage>
</organism>
<keyword evidence="1" id="KW-0732">Signal</keyword>
<sequence length="355" mass="40290">MRVFLVSLFMGAIWICEALYSPRDLPEFSQNYERVDDGSELTQDGLINYASQFSSPHHASSTTTLYTSNSLDQVDSSARRIPKNPGFNPFGHDIPATDRLRASMNVGASSTRGTSPSFPYHHPVGPEIHGFPVHEDSESSFWKNILESDKAGTAWQHLLSSTDLTSSSLEPHIPPTGLSKRGTSFGLPIFWFTRQDLPEAGKTTQHPQTSLFQFQLFLASLGEEEPVVVDDDAKLYELCQSYDSIAAPTEENISRVCERTGYFINNRRIWLRYWEAHTGIKLDVYLKNIKYEAFKGIFPLFLFYIEAITMILPKIKMEDLKDRCKCNDLVTKAYILIRTTDSNTLDLYYRVGKTI</sequence>
<feature type="signal peptide" evidence="1">
    <location>
        <begin position="1"/>
        <end position="18"/>
    </location>
</feature>
<gene>
    <name evidence="2" type="ORF">PCASD_04027</name>
</gene>
<feature type="chain" id="PRO_5014704549" evidence="1">
    <location>
        <begin position="19"/>
        <end position="355"/>
    </location>
</feature>
<comment type="caution">
    <text evidence="2">The sequence shown here is derived from an EMBL/GenBank/DDBJ whole genome shotgun (WGS) entry which is preliminary data.</text>
</comment>
<evidence type="ECO:0000313" key="2">
    <source>
        <dbReference type="EMBL" id="PLW45228.1"/>
    </source>
</evidence>
<dbReference type="Proteomes" id="UP000235392">
    <property type="component" value="Unassembled WGS sequence"/>
</dbReference>
<dbReference type="AlphaFoldDB" id="A0A2N5V5G4"/>
<dbReference type="EMBL" id="PGCI01000050">
    <property type="protein sequence ID" value="PLW45228.1"/>
    <property type="molecule type" value="Genomic_DNA"/>
</dbReference>
<reference evidence="2 3" key="1">
    <citation type="submission" date="2017-11" db="EMBL/GenBank/DDBJ databases">
        <title>De novo assembly and phasing of dikaryotic genomes from two isolates of Puccinia coronata f. sp. avenae, the causal agent of oat crown rust.</title>
        <authorList>
            <person name="Miller M.E."/>
            <person name="Zhang Y."/>
            <person name="Omidvar V."/>
            <person name="Sperschneider J."/>
            <person name="Schwessinger B."/>
            <person name="Raley C."/>
            <person name="Palmer J.M."/>
            <person name="Garnica D."/>
            <person name="Upadhyaya N."/>
            <person name="Rathjen J."/>
            <person name="Taylor J.M."/>
            <person name="Park R.F."/>
            <person name="Dodds P.N."/>
            <person name="Hirsch C.D."/>
            <person name="Kianian S.F."/>
            <person name="Figueroa M."/>
        </authorList>
    </citation>
    <scope>NUCLEOTIDE SEQUENCE [LARGE SCALE GENOMIC DNA]</scope>
    <source>
        <strain evidence="2">12SD80</strain>
    </source>
</reference>
<evidence type="ECO:0000313" key="3">
    <source>
        <dbReference type="Proteomes" id="UP000235392"/>
    </source>
</evidence>